<dbReference type="InterPro" id="IPR036264">
    <property type="entry name" value="Bact_exopeptidase_dim_dom"/>
</dbReference>
<evidence type="ECO:0000259" key="7">
    <source>
        <dbReference type="Pfam" id="PF07687"/>
    </source>
</evidence>
<dbReference type="Pfam" id="PF07687">
    <property type="entry name" value="M20_dimer"/>
    <property type="match status" value="1"/>
</dbReference>
<dbReference type="SUPFAM" id="SSF55031">
    <property type="entry name" value="Bacterial exopeptidase dimerisation domain"/>
    <property type="match status" value="1"/>
</dbReference>
<dbReference type="STRING" id="445932.Emin_0918"/>
<dbReference type="GO" id="GO:0004177">
    <property type="term" value="F:aminopeptidase activity"/>
    <property type="evidence" value="ECO:0007669"/>
    <property type="project" value="UniProtKB-UniRule"/>
</dbReference>
<evidence type="ECO:0000256" key="3">
    <source>
        <dbReference type="ARBA" id="ARBA00022801"/>
    </source>
</evidence>
<dbReference type="PANTHER" id="PTHR42994">
    <property type="entry name" value="PEPTIDASE T"/>
    <property type="match status" value="1"/>
</dbReference>
<comment type="similarity">
    <text evidence="5">Belongs to the peptidase M42 family.</text>
</comment>
<comment type="cofactor">
    <cofactor evidence="1">
        <name>Zn(2+)</name>
        <dbReference type="ChEBI" id="CHEBI:29105"/>
    </cofactor>
</comment>
<dbReference type="PANTHER" id="PTHR42994:SF2">
    <property type="entry name" value="PEPTIDASE"/>
    <property type="match status" value="1"/>
</dbReference>
<dbReference type="Gene3D" id="3.40.630.10">
    <property type="entry name" value="Zn peptidases"/>
    <property type="match status" value="1"/>
</dbReference>
<protein>
    <submittedName>
        <fullName evidence="8">Peptidase M20</fullName>
    </submittedName>
</protein>
<dbReference type="KEGG" id="emi:Emin_0918"/>
<dbReference type="InterPro" id="IPR011650">
    <property type="entry name" value="Peptidase_M20_dimer"/>
</dbReference>
<evidence type="ECO:0000256" key="2">
    <source>
        <dbReference type="ARBA" id="ARBA00022723"/>
    </source>
</evidence>
<dbReference type="InterPro" id="IPR002933">
    <property type="entry name" value="Peptidase_M20"/>
</dbReference>
<dbReference type="EMBL" id="CP001055">
    <property type="protein sequence ID" value="ACC98471.1"/>
    <property type="molecule type" value="Genomic_DNA"/>
</dbReference>
<dbReference type="RefSeq" id="WP_012415086.1">
    <property type="nucleotide sequence ID" value="NC_010644.1"/>
</dbReference>
<dbReference type="GO" id="GO:0046872">
    <property type="term" value="F:metal ion binding"/>
    <property type="evidence" value="ECO:0007669"/>
    <property type="project" value="UniProtKB-UniRule"/>
</dbReference>
<organism evidence="8 9">
    <name type="scientific">Elusimicrobium minutum (strain Pei191)</name>
    <dbReference type="NCBI Taxonomy" id="445932"/>
    <lineage>
        <taxon>Bacteria</taxon>
        <taxon>Pseudomonadati</taxon>
        <taxon>Elusimicrobiota</taxon>
        <taxon>Elusimicrobia</taxon>
        <taxon>Elusimicrobiales</taxon>
        <taxon>Elusimicrobiaceae</taxon>
        <taxon>Elusimicrobium</taxon>
    </lineage>
</organism>
<dbReference type="Pfam" id="PF01546">
    <property type="entry name" value="Peptidase_M20"/>
    <property type="match status" value="1"/>
</dbReference>
<feature type="domain" description="Peptidase M20 dimerisation" evidence="7">
    <location>
        <begin position="184"/>
        <end position="276"/>
    </location>
</feature>
<dbReference type="PIRSF" id="PIRSF001123">
    <property type="entry name" value="PepA_GA"/>
    <property type="match status" value="1"/>
</dbReference>
<keyword evidence="9" id="KW-1185">Reference proteome</keyword>
<dbReference type="OrthoDB" id="9776600at2"/>
<dbReference type="AlphaFoldDB" id="B2KD75"/>
<dbReference type="HOGENOM" id="CLU_021802_6_0_0"/>
<sequence length="383" mass="41762">MTIKINYKRMMDNFLELVKIESPSNEELNMQLYAQKKLKSLGCKVTVDNAGKTFPTNAKGNVIGFLPGTIKSEPFVLAGHLDTVKPCKNIKPVIKGNKVTSSGKTILGADDRAGLAIIFEVLNVLKENKIPHPPISVLFTLCEENGMYGAKGLDITKLKGREGIILDSSDNDKLTVSAPEANTIDVEITGFAAHAGVEPEKGISALEVAAYALSIMQLGRIDKLTVANFGVVNGGESTNVVMPSLFLKGEVRSRNLASLKKQIKHMQDCFVKAQKKFTKKVNGKMVKPVIDFKVGLKYPILDIAVNSPLIKHITAEAKKHGVKIKPYSSGGGYDANILSGKGLLTPIIGVGYRQMHTLNEWLDIKMFNQTADIILDIVLNYKK</sequence>
<name>B2KD75_ELUMP</name>
<evidence type="ECO:0000256" key="4">
    <source>
        <dbReference type="ARBA" id="ARBA00022833"/>
    </source>
</evidence>
<proteinExistence type="inferred from homology"/>
<dbReference type="InterPro" id="IPR008007">
    <property type="entry name" value="Peptidase_M42"/>
</dbReference>
<comment type="cofactor">
    <cofactor evidence="6">
        <name>a divalent metal cation</name>
        <dbReference type="ChEBI" id="CHEBI:60240"/>
    </cofactor>
    <text evidence="6">Binds 2 divalent metal cations per subunit.</text>
</comment>
<feature type="binding site" evidence="6">
    <location>
        <position position="356"/>
    </location>
    <ligand>
        <name>Zn(2+)</name>
        <dbReference type="ChEBI" id="CHEBI:29105"/>
        <label>2</label>
    </ligand>
</feature>
<dbReference type="SUPFAM" id="SSF53187">
    <property type="entry name" value="Zn-dependent exopeptidases"/>
    <property type="match status" value="1"/>
</dbReference>
<evidence type="ECO:0000313" key="8">
    <source>
        <dbReference type="EMBL" id="ACC98471.1"/>
    </source>
</evidence>
<dbReference type="Proteomes" id="UP000001029">
    <property type="component" value="Chromosome"/>
</dbReference>
<reference evidence="8 9" key="1">
    <citation type="journal article" date="2009" name="Appl. Environ. Microbiol.">
        <title>Genomic analysis of 'Elusimicrobium minutum,' the first cultivated representative of the phylum 'Elusimicrobia' (formerly termite group 1).</title>
        <authorList>
            <person name="Herlemann D.P.R."/>
            <person name="Geissinger O."/>
            <person name="Ikeda-Ohtsubo W."/>
            <person name="Kunin V."/>
            <person name="Sun H."/>
            <person name="Lapidus A."/>
            <person name="Hugenholtz P."/>
            <person name="Brune A."/>
        </authorList>
    </citation>
    <scope>NUCLEOTIDE SEQUENCE [LARGE SCALE GENOMIC DNA]</scope>
    <source>
        <strain evidence="8 9">Pei191</strain>
    </source>
</reference>
<keyword evidence="3" id="KW-0378">Hydrolase</keyword>
<evidence type="ECO:0000256" key="6">
    <source>
        <dbReference type="PIRSR" id="PIRSR001123-2"/>
    </source>
</evidence>
<evidence type="ECO:0000256" key="5">
    <source>
        <dbReference type="PIRNR" id="PIRNR001123"/>
    </source>
</evidence>
<evidence type="ECO:0000313" key="9">
    <source>
        <dbReference type="Proteomes" id="UP000001029"/>
    </source>
</evidence>
<evidence type="ECO:0000256" key="1">
    <source>
        <dbReference type="ARBA" id="ARBA00001947"/>
    </source>
</evidence>
<keyword evidence="4" id="KW-0862">Zinc</keyword>
<accession>B2KD75</accession>
<keyword evidence="2 6" id="KW-0479">Metal-binding</keyword>
<gene>
    <name evidence="8" type="ordered locus">Emin_0918</name>
</gene>
<dbReference type="Gene3D" id="3.30.70.360">
    <property type="match status" value="1"/>
</dbReference>